<evidence type="ECO:0000256" key="1">
    <source>
        <dbReference type="ARBA" id="ARBA00022723"/>
    </source>
</evidence>
<dbReference type="GO" id="GO:0016810">
    <property type="term" value="F:hydrolase activity, acting on carbon-nitrogen (but not peptide) bonds"/>
    <property type="evidence" value="ECO:0007669"/>
    <property type="project" value="InterPro"/>
</dbReference>
<dbReference type="CDD" id="cd10954">
    <property type="entry name" value="CE4_CtAXE_like"/>
    <property type="match status" value="1"/>
</dbReference>
<organism evidence="5 6">
    <name type="scientific">Streptococcus zalophi</name>
    <dbReference type="NCBI Taxonomy" id="640031"/>
    <lineage>
        <taxon>Bacteria</taxon>
        <taxon>Bacillati</taxon>
        <taxon>Bacillota</taxon>
        <taxon>Bacilli</taxon>
        <taxon>Lactobacillales</taxon>
        <taxon>Streptococcaceae</taxon>
        <taxon>Streptococcus</taxon>
    </lineage>
</organism>
<feature type="coiled-coil region" evidence="3">
    <location>
        <begin position="238"/>
        <end position="271"/>
    </location>
</feature>
<keyword evidence="6" id="KW-1185">Reference proteome</keyword>
<dbReference type="PANTHER" id="PTHR10587:SF133">
    <property type="entry name" value="CHITIN DEACETYLASE 1-RELATED"/>
    <property type="match status" value="1"/>
</dbReference>
<dbReference type="Proteomes" id="UP000644875">
    <property type="component" value="Unassembled WGS sequence"/>
</dbReference>
<keyword evidence="1" id="KW-0479">Metal-binding</keyword>
<evidence type="ECO:0000313" key="6">
    <source>
        <dbReference type="Proteomes" id="UP000644875"/>
    </source>
</evidence>
<dbReference type="EMBL" id="JAENBP010000003">
    <property type="protein sequence ID" value="MBJ8349624.1"/>
    <property type="molecule type" value="Genomic_DNA"/>
</dbReference>
<dbReference type="InterPro" id="IPR011330">
    <property type="entry name" value="Glyco_hydro/deAcase_b/a-brl"/>
</dbReference>
<dbReference type="Gene3D" id="3.30.565.50">
    <property type="match status" value="1"/>
</dbReference>
<feature type="domain" description="NodB homology" evidence="4">
    <location>
        <begin position="274"/>
        <end position="448"/>
    </location>
</feature>
<dbReference type="InterPro" id="IPR040802">
    <property type="entry name" value="PgdA_N"/>
</dbReference>
<dbReference type="GO" id="GO:0016020">
    <property type="term" value="C:membrane"/>
    <property type="evidence" value="ECO:0007669"/>
    <property type="project" value="TreeGrafter"/>
</dbReference>
<reference evidence="5 6" key="1">
    <citation type="journal article" date="2021" name="Int. J. Syst. Evol. Microbiol.">
        <title>Streptococcus vicugnae sp. nov., isolated from faeces of alpacas (Vicugna pacos) and cattle (Bos taurus), Streptococcus zalophi sp. nov., and Streptococcus pacificus sp. nov., isolated from respiratory tract of California sea lions (Zalophus californianus).</title>
        <authorList>
            <person name="Volokhov D.V."/>
            <person name="Zagorodnyaya T.A."/>
            <person name="Shen Z."/>
            <person name="Blom J."/>
            <person name="Furtak V.A."/>
            <person name="Eisenberg T."/>
            <person name="Fan P."/>
            <person name="Jeong K.C."/>
            <person name="Gao Y."/>
            <person name="Zhang S."/>
            <person name="Amselle M."/>
        </authorList>
    </citation>
    <scope>NUCLEOTIDE SEQUENCE [LARGE SCALE GENOMIC DNA]</scope>
    <source>
        <strain evidence="6">CSL7508-lung</strain>
    </source>
</reference>
<keyword evidence="2" id="KW-0378">Hydrolase</keyword>
<gene>
    <name evidence="5" type="ORF">JHK64_03125</name>
</gene>
<accession>A0A934P9X3</accession>
<comment type="caution">
    <text evidence="5">The sequence shown here is derived from an EMBL/GenBank/DDBJ whole genome shotgun (WGS) entry which is preliminary data.</text>
</comment>
<dbReference type="PANTHER" id="PTHR10587">
    <property type="entry name" value="GLYCOSYL TRANSFERASE-RELATED"/>
    <property type="match status" value="1"/>
</dbReference>
<proteinExistence type="predicted"/>
<dbReference type="AlphaFoldDB" id="A0A934P9X3"/>
<dbReference type="SUPFAM" id="SSF144015">
    <property type="entry name" value="Peptidoglycan deacetylase N-terminal noncatalytic region"/>
    <property type="match status" value="1"/>
</dbReference>
<dbReference type="InterPro" id="IPR002509">
    <property type="entry name" value="NODB_dom"/>
</dbReference>
<dbReference type="Gene3D" id="3.20.20.370">
    <property type="entry name" value="Glycoside hydrolase/deacetylase"/>
    <property type="match status" value="1"/>
</dbReference>
<protein>
    <submittedName>
        <fullName evidence="5">Polysaccharide deacetylase family protein</fullName>
    </submittedName>
</protein>
<sequence length="456" mass="51846">MKKYIIAIGIILSLVIGAIFVRQWHMETQEKEIIKAEKKKAETLFPSNEIVIRNDDNNSTIFMVPVTDSKDIETELERWHKEAEKISPHQKNQLIFLNAKMEESPLEGIKKLTLYRTVYQSKWLNIEKVTEKALRDFYIHDNGQLFYLKELVKGDENQLVSTISNYLKEHQIDNQEKILGKIKQLDLVSEFKKKGEASNFFSFKKGYLALGEDVEIPLSVFYDNIDVTYLSGEELTHYQEYQVKKKEEEEAKIAAEKAKQAEENRKKIANQGRKVVALTFDDGPSTKTTPQVLDILAKYNIRATFYVLGSHVAGNEGVLQRMVASGHELGNHSWDHPALTGLTSEQVKWQIQSTNDAIMKATGVTPKTVRPPYGDSNPKVAQDVGLPLVFWTVDTRDWAERNTPSIMTNLKATLGSGGVILMHDIHQTSVDALPTVIDYLISQGYEFVTVSELYGY</sequence>
<name>A0A934P9X3_9STRE</name>
<evidence type="ECO:0000256" key="2">
    <source>
        <dbReference type="ARBA" id="ARBA00022801"/>
    </source>
</evidence>
<dbReference type="RefSeq" id="WP_199567551.1">
    <property type="nucleotide sequence ID" value="NZ_JAENBP010000003.1"/>
</dbReference>
<evidence type="ECO:0000256" key="3">
    <source>
        <dbReference type="SAM" id="Coils"/>
    </source>
</evidence>
<dbReference type="Gene3D" id="3.90.640.30">
    <property type="match status" value="1"/>
</dbReference>
<evidence type="ECO:0000313" key="5">
    <source>
        <dbReference type="EMBL" id="MBJ8349624.1"/>
    </source>
</evidence>
<dbReference type="GO" id="GO:0046872">
    <property type="term" value="F:metal ion binding"/>
    <property type="evidence" value="ECO:0007669"/>
    <property type="project" value="UniProtKB-KW"/>
</dbReference>
<keyword evidence="3" id="KW-0175">Coiled coil</keyword>
<evidence type="ECO:0000259" key="4">
    <source>
        <dbReference type="PROSITE" id="PS51677"/>
    </source>
</evidence>
<dbReference type="InterPro" id="IPR050248">
    <property type="entry name" value="Polysacc_deacetylase_ArnD"/>
</dbReference>
<dbReference type="GO" id="GO:0005975">
    <property type="term" value="P:carbohydrate metabolic process"/>
    <property type="evidence" value="ECO:0007669"/>
    <property type="project" value="InterPro"/>
</dbReference>
<dbReference type="SUPFAM" id="SSF88713">
    <property type="entry name" value="Glycoside hydrolase/deacetylase"/>
    <property type="match status" value="1"/>
</dbReference>
<dbReference type="Pfam" id="PF18627">
    <property type="entry name" value="PgdA_N"/>
    <property type="match status" value="1"/>
</dbReference>
<dbReference type="PROSITE" id="PS51677">
    <property type="entry name" value="NODB"/>
    <property type="match status" value="1"/>
</dbReference>
<dbReference type="Pfam" id="PF01522">
    <property type="entry name" value="Polysacc_deac_1"/>
    <property type="match status" value="1"/>
</dbReference>